<dbReference type="Proteomes" id="UP000669179">
    <property type="component" value="Unassembled WGS sequence"/>
</dbReference>
<keyword evidence="5 6" id="KW-0472">Membrane</keyword>
<reference evidence="7" key="1">
    <citation type="submission" date="2021-03" db="EMBL/GenBank/DDBJ databases">
        <authorList>
            <person name="Kanchanasin P."/>
            <person name="Saeng-In P."/>
            <person name="Phongsopitanun W."/>
            <person name="Yuki M."/>
            <person name="Kudo T."/>
            <person name="Ohkuma M."/>
            <person name="Tanasupawat S."/>
        </authorList>
    </citation>
    <scope>NUCLEOTIDE SEQUENCE</scope>
    <source>
        <strain evidence="7">GKU 128</strain>
    </source>
</reference>
<dbReference type="EMBL" id="JAGEOJ010000016">
    <property type="protein sequence ID" value="MBO2452480.1"/>
    <property type="molecule type" value="Genomic_DNA"/>
</dbReference>
<keyword evidence="8" id="KW-1185">Reference proteome</keyword>
<keyword evidence="3 6" id="KW-0812">Transmembrane</keyword>
<dbReference type="AlphaFoldDB" id="A0A939PHC9"/>
<keyword evidence="2" id="KW-1003">Cell membrane</keyword>
<keyword evidence="4 6" id="KW-1133">Transmembrane helix</keyword>
<dbReference type="PANTHER" id="PTHR39087">
    <property type="entry name" value="UPF0104 MEMBRANE PROTEIN MJ1595"/>
    <property type="match status" value="1"/>
</dbReference>
<gene>
    <name evidence="7" type="ORF">J4573_35690</name>
</gene>
<evidence type="ECO:0000256" key="2">
    <source>
        <dbReference type="ARBA" id="ARBA00022475"/>
    </source>
</evidence>
<evidence type="ECO:0000256" key="4">
    <source>
        <dbReference type="ARBA" id="ARBA00022989"/>
    </source>
</evidence>
<sequence length="326" mass="33847">METTLAPPVRRSVSAPRLAVSAVVAIAVLALAIGQWATVRDGVRALADVDHAWLGAALIVTLATIVASLGISYGSMRVRPSPGRLVTVQFAVTGVAPLPGAGFVVYLRFLRREGLSNGEAVGAFVLMALANGVARAILLAGSILAAPELVHVAASHGQWIFGLTLRHPAVLAAGCTLAVLLAVAAVLAVRAFVVRRGGWRALLAWHADVRAVARNPRRAAMLWLGAFSLPILYTADLYAMLRGLGITLPPGHLLAAYMIMTTLAGMIPSPNGIGSIDVALIAGLTVAGVPATAALAAVLGHRLLTFWAQLVPGMAAFAYLVRRRAI</sequence>
<feature type="transmembrane region" description="Helical" evidence="6">
    <location>
        <begin position="169"/>
        <end position="193"/>
    </location>
</feature>
<feature type="transmembrane region" description="Helical" evidence="6">
    <location>
        <begin position="121"/>
        <end position="146"/>
    </location>
</feature>
<feature type="transmembrane region" description="Helical" evidence="6">
    <location>
        <begin position="18"/>
        <end position="39"/>
    </location>
</feature>
<dbReference type="PANTHER" id="PTHR39087:SF2">
    <property type="entry name" value="UPF0104 MEMBRANE PROTEIN MJ1595"/>
    <property type="match status" value="1"/>
</dbReference>
<organism evidence="7 8">
    <name type="scientific">Actinomadura barringtoniae</name>
    <dbReference type="NCBI Taxonomy" id="1427535"/>
    <lineage>
        <taxon>Bacteria</taxon>
        <taxon>Bacillati</taxon>
        <taxon>Actinomycetota</taxon>
        <taxon>Actinomycetes</taxon>
        <taxon>Streptosporangiales</taxon>
        <taxon>Thermomonosporaceae</taxon>
        <taxon>Actinomadura</taxon>
    </lineage>
</organism>
<feature type="transmembrane region" description="Helical" evidence="6">
    <location>
        <begin position="85"/>
        <end position="109"/>
    </location>
</feature>
<accession>A0A939PHC9</accession>
<name>A0A939PHC9_9ACTN</name>
<feature type="transmembrane region" description="Helical" evidence="6">
    <location>
        <begin position="304"/>
        <end position="321"/>
    </location>
</feature>
<dbReference type="RefSeq" id="WP_208260495.1">
    <property type="nucleotide sequence ID" value="NZ_JAGEOJ010000016.1"/>
</dbReference>
<proteinExistence type="predicted"/>
<evidence type="ECO:0000256" key="6">
    <source>
        <dbReference type="SAM" id="Phobius"/>
    </source>
</evidence>
<protein>
    <submittedName>
        <fullName evidence="7">Flippase-like domain-containing protein</fullName>
    </submittedName>
</protein>
<evidence type="ECO:0000256" key="5">
    <source>
        <dbReference type="ARBA" id="ARBA00023136"/>
    </source>
</evidence>
<comment type="subcellular location">
    <subcellularLocation>
        <location evidence="1">Cell membrane</location>
        <topology evidence="1">Multi-pass membrane protein</topology>
    </subcellularLocation>
</comment>
<evidence type="ECO:0000256" key="3">
    <source>
        <dbReference type="ARBA" id="ARBA00022692"/>
    </source>
</evidence>
<dbReference type="InterPro" id="IPR022791">
    <property type="entry name" value="L-PG_synthase/AglD"/>
</dbReference>
<evidence type="ECO:0000313" key="7">
    <source>
        <dbReference type="EMBL" id="MBO2452480.1"/>
    </source>
</evidence>
<dbReference type="GO" id="GO:0005886">
    <property type="term" value="C:plasma membrane"/>
    <property type="evidence" value="ECO:0007669"/>
    <property type="project" value="UniProtKB-SubCell"/>
</dbReference>
<comment type="caution">
    <text evidence="7">The sequence shown here is derived from an EMBL/GenBank/DDBJ whole genome shotgun (WGS) entry which is preliminary data.</text>
</comment>
<feature type="transmembrane region" description="Helical" evidence="6">
    <location>
        <begin position="247"/>
        <end position="266"/>
    </location>
</feature>
<evidence type="ECO:0000313" key="8">
    <source>
        <dbReference type="Proteomes" id="UP000669179"/>
    </source>
</evidence>
<feature type="transmembrane region" description="Helical" evidence="6">
    <location>
        <begin position="278"/>
        <end position="298"/>
    </location>
</feature>
<feature type="transmembrane region" description="Helical" evidence="6">
    <location>
        <begin position="51"/>
        <end position="73"/>
    </location>
</feature>
<dbReference type="Pfam" id="PF03706">
    <property type="entry name" value="LPG_synthase_TM"/>
    <property type="match status" value="1"/>
</dbReference>
<feature type="transmembrane region" description="Helical" evidence="6">
    <location>
        <begin position="220"/>
        <end position="241"/>
    </location>
</feature>
<evidence type="ECO:0000256" key="1">
    <source>
        <dbReference type="ARBA" id="ARBA00004651"/>
    </source>
</evidence>